<dbReference type="GO" id="GO:0005739">
    <property type="term" value="C:mitochondrion"/>
    <property type="evidence" value="ECO:0007669"/>
    <property type="project" value="TreeGrafter"/>
</dbReference>
<evidence type="ECO:0000256" key="1">
    <source>
        <dbReference type="ARBA" id="ARBA00005033"/>
    </source>
</evidence>
<comment type="catalytic activity">
    <reaction evidence="5 6">
        <text>(6R)-5,10-methylene-5,6,7,8-tetrahydrofolate + 3-methyl-2-oxobutanoate + H2O = 2-dehydropantoate + (6S)-5,6,7,8-tetrahydrofolate</text>
        <dbReference type="Rhea" id="RHEA:11824"/>
        <dbReference type="ChEBI" id="CHEBI:11561"/>
        <dbReference type="ChEBI" id="CHEBI:11851"/>
        <dbReference type="ChEBI" id="CHEBI:15377"/>
        <dbReference type="ChEBI" id="CHEBI:15636"/>
        <dbReference type="ChEBI" id="CHEBI:57453"/>
        <dbReference type="EC" id="2.1.2.11"/>
    </reaction>
</comment>
<dbReference type="EC" id="2.1.2.11" evidence="3 6"/>
<dbReference type="SUPFAM" id="SSF51621">
    <property type="entry name" value="Phosphoenolpyruvate/pyruvate domain"/>
    <property type="match status" value="1"/>
</dbReference>
<dbReference type="Gene3D" id="3.20.20.60">
    <property type="entry name" value="Phosphoenolpyruvate-binding domains"/>
    <property type="match status" value="1"/>
</dbReference>
<dbReference type="GO" id="GO:0000287">
    <property type="term" value="F:magnesium ion binding"/>
    <property type="evidence" value="ECO:0007669"/>
    <property type="project" value="TreeGrafter"/>
</dbReference>
<feature type="region of interest" description="Disordered" evidence="7">
    <location>
        <begin position="37"/>
        <end position="57"/>
    </location>
</feature>
<comment type="function">
    <text evidence="6">Catalyzes the reversible reaction in which hydroxymethyl group from 5,10-methylenetetrahydrofolate is transferred onto alpha-ketoisovalerate to form ketopantoate.</text>
</comment>
<evidence type="ECO:0000256" key="4">
    <source>
        <dbReference type="ARBA" id="ARBA00022679"/>
    </source>
</evidence>
<dbReference type="FunFam" id="3.20.20.60:FF:000003">
    <property type="entry name" value="3-methyl-2-oxobutanoate hydroxymethyltransferase"/>
    <property type="match status" value="1"/>
</dbReference>
<dbReference type="PANTHER" id="PTHR20881:SF0">
    <property type="entry name" value="3-METHYL-2-OXOBUTANOATE HYDROXYMETHYLTRANSFERASE"/>
    <property type="match status" value="1"/>
</dbReference>
<protein>
    <recommendedName>
        <fullName evidence="3 6">3-methyl-2-oxobutanoate hydroxymethyltransferase</fullName>
        <ecNumber evidence="3 6">2.1.2.11</ecNumber>
    </recommendedName>
</protein>
<comment type="pathway">
    <text evidence="1 6">Cofactor biosynthesis; (R)-pantothenate biosynthesis; (R)-pantoate from 3-methyl-2-oxobutanoate: step 1/2.</text>
</comment>
<evidence type="ECO:0000256" key="5">
    <source>
        <dbReference type="ARBA" id="ARBA00049172"/>
    </source>
</evidence>
<sequence>MATAALVRRVNLLSSTRQKVKTPSTLPSTVFARLYSVHPGEPPGPSNPSASQHTERKKVTIQTIHSRYRKKIPITMLTAYDYPTAQTADRAETDIILVGDSLAMVALGYSSTAKLTVDEMIHHCKAVSRGCDKAFKLADMTTGSYQISPEQALTNGFRIITEGSMEALKLEGGEEIAETVHRMTQAGIPIMGHIGLTPQHENALGGFRVQGKSAKKAEKILKDALALQEAGCFGIVIECVPSPVAETITSLLRIPTIGIGAGPHTSGQVLVGQDMLGIFDRFVPKFCKQYAHLGNNIIGAYREYNREVRESIFPDANQHTYPMSSEKELEEWLSIAAKYQK</sequence>
<dbReference type="InterPro" id="IPR040442">
    <property type="entry name" value="Pyrv_kinase-like_dom_sf"/>
</dbReference>
<keyword evidence="9" id="KW-1185">Reference proteome</keyword>
<comment type="caution">
    <text evidence="8">The sequence shown here is derived from an EMBL/GenBank/DDBJ whole genome shotgun (WGS) entry which is preliminary data.</text>
</comment>
<reference evidence="8" key="1">
    <citation type="submission" date="2022-07" db="EMBL/GenBank/DDBJ databases">
        <title>Phylogenomic reconstructions and comparative analyses of Kickxellomycotina fungi.</title>
        <authorList>
            <person name="Reynolds N.K."/>
            <person name="Stajich J.E."/>
            <person name="Barry K."/>
            <person name="Grigoriev I.V."/>
            <person name="Crous P."/>
            <person name="Smith M.E."/>
        </authorList>
    </citation>
    <scope>NUCLEOTIDE SEQUENCE</scope>
    <source>
        <strain evidence="8">RSA 1196</strain>
    </source>
</reference>
<evidence type="ECO:0000256" key="6">
    <source>
        <dbReference type="RuleBase" id="RU362100"/>
    </source>
</evidence>
<dbReference type="NCBIfam" id="NF001452">
    <property type="entry name" value="PRK00311.1"/>
    <property type="match status" value="1"/>
</dbReference>
<dbReference type="NCBIfam" id="TIGR00222">
    <property type="entry name" value="panB"/>
    <property type="match status" value="1"/>
</dbReference>
<comment type="similarity">
    <text evidence="2 6">Belongs to the PanB family.</text>
</comment>
<dbReference type="HAMAP" id="MF_00156">
    <property type="entry name" value="PanB"/>
    <property type="match status" value="1"/>
</dbReference>
<dbReference type="AlphaFoldDB" id="A0A9W8AUX4"/>
<dbReference type="PANTHER" id="PTHR20881">
    <property type="entry name" value="3-METHYL-2-OXOBUTANOATE HYDROXYMETHYLTRANSFERASE"/>
    <property type="match status" value="1"/>
</dbReference>
<evidence type="ECO:0000256" key="2">
    <source>
        <dbReference type="ARBA" id="ARBA00008676"/>
    </source>
</evidence>
<organism evidence="8 9">
    <name type="scientific">Dispira parvispora</name>
    <dbReference type="NCBI Taxonomy" id="1520584"/>
    <lineage>
        <taxon>Eukaryota</taxon>
        <taxon>Fungi</taxon>
        <taxon>Fungi incertae sedis</taxon>
        <taxon>Zoopagomycota</taxon>
        <taxon>Kickxellomycotina</taxon>
        <taxon>Dimargaritomycetes</taxon>
        <taxon>Dimargaritales</taxon>
        <taxon>Dimargaritaceae</taxon>
        <taxon>Dispira</taxon>
    </lineage>
</organism>
<evidence type="ECO:0000256" key="3">
    <source>
        <dbReference type="ARBA" id="ARBA00012618"/>
    </source>
</evidence>
<dbReference type="Proteomes" id="UP001150925">
    <property type="component" value="Unassembled WGS sequence"/>
</dbReference>
<dbReference type="GO" id="GO:0015940">
    <property type="term" value="P:pantothenate biosynthetic process"/>
    <property type="evidence" value="ECO:0007669"/>
    <property type="project" value="UniProtKB-KW"/>
</dbReference>
<keyword evidence="6" id="KW-0566">Pantothenate biosynthesis</keyword>
<accession>A0A9W8AUX4</accession>
<evidence type="ECO:0000313" key="8">
    <source>
        <dbReference type="EMBL" id="KAJ1969805.1"/>
    </source>
</evidence>
<dbReference type="InterPro" id="IPR015813">
    <property type="entry name" value="Pyrv/PenolPyrv_kinase-like_dom"/>
</dbReference>
<evidence type="ECO:0000313" key="9">
    <source>
        <dbReference type="Proteomes" id="UP001150925"/>
    </source>
</evidence>
<keyword evidence="4 6" id="KW-0808">Transferase</keyword>
<gene>
    <name evidence="8" type="primary">ECM31</name>
    <name evidence="8" type="ORF">IWQ62_000383</name>
</gene>
<dbReference type="InterPro" id="IPR003700">
    <property type="entry name" value="Pantoate_hydroxy_MeTrfase"/>
</dbReference>
<dbReference type="GO" id="GO:0003864">
    <property type="term" value="F:3-methyl-2-oxobutanoate hydroxymethyltransferase activity"/>
    <property type="evidence" value="ECO:0007669"/>
    <property type="project" value="UniProtKB-EC"/>
</dbReference>
<dbReference type="Pfam" id="PF02548">
    <property type="entry name" value="Pantoate_transf"/>
    <property type="match status" value="1"/>
</dbReference>
<dbReference type="CDD" id="cd06557">
    <property type="entry name" value="KPHMT-like"/>
    <property type="match status" value="1"/>
</dbReference>
<proteinExistence type="inferred from homology"/>
<dbReference type="OrthoDB" id="425211at2759"/>
<dbReference type="EMBL" id="JANBPY010000022">
    <property type="protein sequence ID" value="KAJ1969805.1"/>
    <property type="molecule type" value="Genomic_DNA"/>
</dbReference>
<name>A0A9W8AUX4_9FUNG</name>
<evidence type="ECO:0000256" key="7">
    <source>
        <dbReference type="SAM" id="MobiDB-lite"/>
    </source>
</evidence>